<dbReference type="Pfam" id="PF04299">
    <property type="entry name" value="FMN_bind_2"/>
    <property type="match status" value="1"/>
</dbReference>
<gene>
    <name evidence="1" type="ORF">WG926_25235</name>
</gene>
<dbReference type="RefSeq" id="WP_345935735.1">
    <property type="nucleotide sequence ID" value="NZ_JBBKTV010000014.1"/>
</dbReference>
<dbReference type="PIRSF" id="PIRSF010372">
    <property type="entry name" value="PaiB"/>
    <property type="match status" value="1"/>
</dbReference>
<name>A0ABU9YSM9_9PROT</name>
<dbReference type="SUPFAM" id="SSF50475">
    <property type="entry name" value="FMN-binding split barrel"/>
    <property type="match status" value="1"/>
</dbReference>
<comment type="caution">
    <text evidence="1">The sequence shown here is derived from an EMBL/GenBank/DDBJ whole genome shotgun (WGS) entry which is preliminary data.</text>
</comment>
<dbReference type="EMBL" id="JBBKTW010000012">
    <property type="protein sequence ID" value="MEN2991641.1"/>
    <property type="molecule type" value="Genomic_DNA"/>
</dbReference>
<dbReference type="PANTHER" id="PTHR35802">
    <property type="entry name" value="PROTEASE SYNTHASE AND SPORULATION PROTEIN PAI 2"/>
    <property type="match status" value="1"/>
</dbReference>
<proteinExistence type="predicted"/>
<dbReference type="InterPro" id="IPR012349">
    <property type="entry name" value="Split_barrel_FMN-bd"/>
</dbReference>
<accession>A0ABU9YSM9</accession>
<dbReference type="PANTHER" id="PTHR35802:SF1">
    <property type="entry name" value="PROTEASE SYNTHASE AND SPORULATION PROTEIN PAI 2"/>
    <property type="match status" value="1"/>
</dbReference>
<dbReference type="InterPro" id="IPR007396">
    <property type="entry name" value="TR_PAI2-type"/>
</dbReference>
<sequence>MYQPRIFQEHRPAVLHALMRDHPLATLITAGSGGLMANLLPFDLIETAGGDHLLRAHLARANPQIDDLRDSAEALVVFQGPAAYVTPAWYASKAAHGKVVPTWNYVTVQVRGRPRITDDPAWLSAQLTALTAAQETGRPQPWAMTDAPAGFIAAQMKGIVGLDIPIARIEGKWKVSQNRDRADRLGVIAGLGAEPGDDAAAMAALIEAPP</sequence>
<dbReference type="Gene3D" id="2.30.110.10">
    <property type="entry name" value="Electron Transport, Fmn-binding Protein, Chain A"/>
    <property type="match status" value="1"/>
</dbReference>
<protein>
    <submittedName>
        <fullName evidence="1">FMN-binding negative transcriptional regulator</fullName>
    </submittedName>
</protein>
<keyword evidence="2" id="KW-1185">Reference proteome</keyword>
<evidence type="ECO:0000313" key="1">
    <source>
        <dbReference type="EMBL" id="MEN2991641.1"/>
    </source>
</evidence>
<evidence type="ECO:0000313" key="2">
    <source>
        <dbReference type="Proteomes" id="UP001413721"/>
    </source>
</evidence>
<organism evidence="1 2">
    <name type="scientific">Tistrella arctica</name>
    <dbReference type="NCBI Taxonomy" id="3133430"/>
    <lineage>
        <taxon>Bacteria</taxon>
        <taxon>Pseudomonadati</taxon>
        <taxon>Pseudomonadota</taxon>
        <taxon>Alphaproteobacteria</taxon>
        <taxon>Geminicoccales</taxon>
        <taxon>Geminicoccaceae</taxon>
        <taxon>Tistrella</taxon>
    </lineage>
</organism>
<reference evidence="1 2" key="1">
    <citation type="submission" date="2024-03" db="EMBL/GenBank/DDBJ databases">
        <title>High-quality draft genome sequencing of Tistrella sp. BH-R2-4.</title>
        <authorList>
            <person name="Dong C."/>
        </authorList>
    </citation>
    <scope>NUCLEOTIDE SEQUENCE [LARGE SCALE GENOMIC DNA]</scope>
    <source>
        <strain evidence="1 2">BH-R2-4</strain>
    </source>
</reference>
<dbReference type="Proteomes" id="UP001413721">
    <property type="component" value="Unassembled WGS sequence"/>
</dbReference>